<accession>A0ABY4H453</accession>
<reference evidence="4 5" key="1">
    <citation type="submission" date="2022-04" db="EMBL/GenBank/DDBJ databases">
        <title>Halobacillus sp. isolated from saltern.</title>
        <authorList>
            <person name="Won M."/>
            <person name="Lee C.-M."/>
            <person name="Woen H.-Y."/>
            <person name="Kwon S.-W."/>
        </authorList>
    </citation>
    <scope>NUCLEOTIDE SEQUENCE [LARGE SCALE GENOMIC DNA]</scope>
    <source>
        <strain evidence="4 5">SSTM10-2</strain>
    </source>
</reference>
<proteinExistence type="inferred from homology"/>
<dbReference type="PANTHER" id="PTHR42901:SF1">
    <property type="entry name" value="ALCOHOL DEHYDROGENASE"/>
    <property type="match status" value="1"/>
</dbReference>
<keyword evidence="5" id="KW-1185">Reference proteome</keyword>
<gene>
    <name evidence="4" type="ORF">MUO14_10050</name>
</gene>
<evidence type="ECO:0000256" key="1">
    <source>
        <dbReference type="ARBA" id="ARBA00006484"/>
    </source>
</evidence>
<dbReference type="InterPro" id="IPR020904">
    <property type="entry name" value="Sc_DH/Rdtase_CS"/>
</dbReference>
<comment type="similarity">
    <text evidence="1 3">Belongs to the short-chain dehydrogenases/reductases (SDR) family.</text>
</comment>
<dbReference type="CDD" id="cd05233">
    <property type="entry name" value="SDR_c"/>
    <property type="match status" value="1"/>
</dbReference>
<protein>
    <submittedName>
        <fullName evidence="4">SDR family oxidoreductase</fullName>
    </submittedName>
</protein>
<evidence type="ECO:0000256" key="2">
    <source>
        <dbReference type="ARBA" id="ARBA00023002"/>
    </source>
</evidence>
<dbReference type="Pfam" id="PF00106">
    <property type="entry name" value="adh_short"/>
    <property type="match status" value="1"/>
</dbReference>
<sequence>MKKTIMITGGSKGLGKSLALGFAKQQHRIAICARGEHDLRTVKEQAETLGAEVVALKADISDATDVEKFVSIVEDHFGSVDVLINNASIFGPGPKQHLDYTDETFSNVLKVNIMNPFLVTKRVLPGMIANRSGSVINLTSEAGRTGFAEWGAYGISKFAVEGMTETWASEVAEYDIRMNMVDPGEMDTAMHSRAVPDCDYDLAAPEERLDVFFYLASEQSNKHNGERFEAATFINKAGVQSE</sequence>
<evidence type="ECO:0000313" key="4">
    <source>
        <dbReference type="EMBL" id="UOQ95232.1"/>
    </source>
</evidence>
<evidence type="ECO:0000313" key="5">
    <source>
        <dbReference type="Proteomes" id="UP000831880"/>
    </source>
</evidence>
<dbReference type="PRINTS" id="PR00081">
    <property type="entry name" value="GDHRDH"/>
</dbReference>
<dbReference type="EMBL" id="CP095074">
    <property type="protein sequence ID" value="UOQ95232.1"/>
    <property type="molecule type" value="Genomic_DNA"/>
</dbReference>
<name>A0ABY4H453_9BACI</name>
<dbReference type="RefSeq" id="WP_244755085.1">
    <property type="nucleotide sequence ID" value="NZ_CP095074.1"/>
</dbReference>
<dbReference type="PRINTS" id="PR00080">
    <property type="entry name" value="SDRFAMILY"/>
</dbReference>
<dbReference type="PANTHER" id="PTHR42901">
    <property type="entry name" value="ALCOHOL DEHYDROGENASE"/>
    <property type="match status" value="1"/>
</dbReference>
<organism evidence="4 5">
    <name type="scientific">Halobacillus shinanisalinarum</name>
    <dbReference type="NCBI Taxonomy" id="2932258"/>
    <lineage>
        <taxon>Bacteria</taxon>
        <taxon>Bacillati</taxon>
        <taxon>Bacillota</taxon>
        <taxon>Bacilli</taxon>
        <taxon>Bacillales</taxon>
        <taxon>Bacillaceae</taxon>
        <taxon>Halobacillus</taxon>
    </lineage>
</organism>
<dbReference type="SUPFAM" id="SSF51735">
    <property type="entry name" value="NAD(P)-binding Rossmann-fold domains"/>
    <property type="match status" value="1"/>
</dbReference>
<keyword evidence="2" id="KW-0560">Oxidoreductase</keyword>
<dbReference type="Gene3D" id="3.40.50.720">
    <property type="entry name" value="NAD(P)-binding Rossmann-like Domain"/>
    <property type="match status" value="1"/>
</dbReference>
<dbReference type="Proteomes" id="UP000831880">
    <property type="component" value="Chromosome"/>
</dbReference>
<evidence type="ECO:0000256" key="3">
    <source>
        <dbReference type="RuleBase" id="RU000363"/>
    </source>
</evidence>
<dbReference type="PROSITE" id="PS00061">
    <property type="entry name" value="ADH_SHORT"/>
    <property type="match status" value="1"/>
</dbReference>
<dbReference type="InterPro" id="IPR002347">
    <property type="entry name" value="SDR_fam"/>
</dbReference>
<dbReference type="InterPro" id="IPR036291">
    <property type="entry name" value="NAD(P)-bd_dom_sf"/>
</dbReference>